<comment type="caution">
    <text evidence="2">The sequence shown here is derived from an EMBL/GenBank/DDBJ whole genome shotgun (WGS) entry which is preliminary data.</text>
</comment>
<protein>
    <submittedName>
        <fullName evidence="2">Kinase-like domain-containing protein</fullName>
    </submittedName>
</protein>
<evidence type="ECO:0000256" key="1">
    <source>
        <dbReference type="PROSITE-ProRule" id="PRU10141"/>
    </source>
</evidence>
<dbReference type="Gene3D" id="1.10.510.10">
    <property type="entry name" value="Transferase(Phosphotransferase) domain 1"/>
    <property type="match status" value="2"/>
</dbReference>
<organism evidence="2 3">
    <name type="scientific">Rhizophagus clarus</name>
    <dbReference type="NCBI Taxonomy" id="94130"/>
    <lineage>
        <taxon>Eukaryota</taxon>
        <taxon>Fungi</taxon>
        <taxon>Fungi incertae sedis</taxon>
        <taxon>Mucoromycota</taxon>
        <taxon>Glomeromycotina</taxon>
        <taxon>Glomeromycetes</taxon>
        <taxon>Glomerales</taxon>
        <taxon>Glomeraceae</taxon>
        <taxon>Rhizophagus</taxon>
    </lineage>
</organism>
<dbReference type="Proteomes" id="UP000615446">
    <property type="component" value="Unassembled WGS sequence"/>
</dbReference>
<dbReference type="PROSITE" id="PS00107">
    <property type="entry name" value="PROTEIN_KINASE_ATP"/>
    <property type="match status" value="1"/>
</dbReference>
<gene>
    <name evidence="2" type="ORF">RCL2_002070000</name>
</gene>
<keyword evidence="2" id="KW-0418">Kinase</keyword>
<dbReference type="GO" id="GO:0016301">
    <property type="term" value="F:kinase activity"/>
    <property type="evidence" value="ECO:0007669"/>
    <property type="project" value="UniProtKB-KW"/>
</dbReference>
<keyword evidence="1" id="KW-0067">ATP-binding</keyword>
<proteinExistence type="predicted"/>
<dbReference type="InterPro" id="IPR017441">
    <property type="entry name" value="Protein_kinase_ATP_BS"/>
</dbReference>
<evidence type="ECO:0000313" key="3">
    <source>
        <dbReference type="Proteomes" id="UP000615446"/>
    </source>
</evidence>
<evidence type="ECO:0000313" key="2">
    <source>
        <dbReference type="EMBL" id="GES93958.1"/>
    </source>
</evidence>
<dbReference type="GO" id="GO:0005524">
    <property type="term" value="F:ATP binding"/>
    <property type="evidence" value="ECO:0007669"/>
    <property type="project" value="UniProtKB-UniRule"/>
</dbReference>
<dbReference type="OrthoDB" id="2420377at2759"/>
<dbReference type="SUPFAM" id="SSF56112">
    <property type="entry name" value="Protein kinase-like (PK-like)"/>
    <property type="match status" value="1"/>
</dbReference>
<keyword evidence="1" id="KW-0547">Nucleotide-binding</keyword>
<dbReference type="InterPro" id="IPR011009">
    <property type="entry name" value="Kinase-like_dom_sf"/>
</dbReference>
<sequence>MEEINTTAIWKNGPLNYIVSSSKYKRNNSYKQVVLKYFQNSQNVSDEFLNKVKSYLTTSNNRWLINSSSYGMSQNSDTKDYVFVFHLNYLKSCCEDCGEGKIYKWCKSCQNDYLKSDFANWTSGDKKIDNFIQKKQLQTNSPWDTTFEWIPYDKLSDIRKIKNIGATAIWKDGPLKFNEYLKKYVRNSNKNVALKFFYNSQNINEFLNKVKSYLVTSQNYNYGVSQDPYTQNYILVLHEKYFETYCKYCGKYAYYKYKRCKSCQIDYLKYYLTNWTSGDRQIDNFIQEKQLQTKDTIFEWIPYDQFNDIRQVENIGAIATWKDGPLKFNEYLKTYIRYSNTNVALKYLYGLHISIEFLKMVKLFLIEDICYGISQNPDTKNYIFVFHHEYFEKYCEICYKEYTNKKHKWCNPCQISYLENNHFVNRTGGNKQIDVFIQEKRLQIDGPQDIVFEWIPYNQFNIIREIKKIGATATWKDGPLKFNGNSKKYEKKLVNKKVTLKYLYNLRYITKEYLSKVLESYLTTNIVSYGMSQNPNTKGYIFVFCEEYSKYFEEYCKECGKVYTNKQRNWCKPCQINYLKWHFISWTSGNGQIDNFIQQRQLQIDNSWERVFEWIPYDQFNIIREIENIGTIAMWKYSPLEYSTYLKRYEKKFIGEKIVLKYLHNTRYIFDEFLNKVKFYFSENIINYGISQNPDTEDYVFVFHAIWKNGPLTYNPNSCEYERSLINKKVTLKYLYSLQNNAQIISSFNKFLNKVISKDISYYGISQDTNTKDYILIFHKKYFENYCDVCDEEYTNKQYKWCNPCQINYLKWHFISWTSGNKQIDCFIQKKQLQINRSLDVVFEWIPYNQFSNIKETGNGCATAVWKDGPLNYNFNEKKWMRKSDKKVTIKYLHNTQNIINNKFLNKVKSEDISYGISQDPETENYIFVLNKKYFEKYCEYCDEENAYSKQYKWCKTCLISYLKNNFANWTSGNKQIDDFIQERQLQITQIDILEGFVFEWIPYNQFSSIKERGNGFAMATWKDMLLKFNKWNSNRDVVLKCLYNSQYISDEFLNKVKSYLTEEISYGMSQNPITKDYILVFHEKIFENSFEYLNDYLEKCMEEHFGKYCAKCGKEHTNEVYKWCKSCIIDCKNIKVVDIIKNSSKIKWISYNQFNDVEEIGKGGFATVYSAILNESYMNEKVALKCLHNSQNFIHEFLNEVEVYLAYTNQKFATGRQPFSDRAHDKSLVLDICNGIRPEINEQKVPECYIELMKMCWDSNPNDRPNAVKIEEYIWLFHYSNTLNASEFEFFMKIEKSQEHYEIEKQFKEAEEFRKENPISIKDIQLNTHPQAIYTSRLLNSFTKDLPSECLDCSIDEL</sequence>
<name>A0A8H3LZG9_9GLOM</name>
<accession>A0A8H3LZG9</accession>
<feature type="binding site" evidence="1">
    <location>
        <position position="1186"/>
    </location>
    <ligand>
        <name>ATP</name>
        <dbReference type="ChEBI" id="CHEBI:30616"/>
    </ligand>
</feature>
<dbReference type="EMBL" id="BLAL01000229">
    <property type="protein sequence ID" value="GES93958.1"/>
    <property type="molecule type" value="Genomic_DNA"/>
</dbReference>
<reference evidence="2" key="1">
    <citation type="submission" date="2019-10" db="EMBL/GenBank/DDBJ databases">
        <title>Conservation and host-specific expression of non-tandemly repeated heterogenous ribosome RNA gene in arbuscular mycorrhizal fungi.</title>
        <authorList>
            <person name="Maeda T."/>
            <person name="Kobayashi Y."/>
            <person name="Nakagawa T."/>
            <person name="Ezawa T."/>
            <person name="Yamaguchi K."/>
            <person name="Bino T."/>
            <person name="Nishimoto Y."/>
            <person name="Shigenobu S."/>
            <person name="Kawaguchi M."/>
        </authorList>
    </citation>
    <scope>NUCLEOTIDE SEQUENCE</scope>
    <source>
        <strain evidence="2">HR1</strain>
    </source>
</reference>
<keyword evidence="2" id="KW-0808">Transferase</keyword>